<comment type="subcellular location">
    <subcellularLocation>
        <location evidence="1">Periplasm</location>
    </subcellularLocation>
</comment>
<dbReference type="GO" id="GO:0015833">
    <property type="term" value="P:peptide transport"/>
    <property type="evidence" value="ECO:0007669"/>
    <property type="project" value="TreeGrafter"/>
</dbReference>
<dbReference type="PIRSF" id="PIRSF002741">
    <property type="entry name" value="MppA"/>
    <property type="match status" value="1"/>
</dbReference>
<protein>
    <submittedName>
        <fullName evidence="7">Oligopeptide/dipeptide ABC transporter substrate-binding protein</fullName>
    </submittedName>
</protein>
<comment type="similarity">
    <text evidence="2">Belongs to the bacterial solute-binding protein 5 family.</text>
</comment>
<dbReference type="PANTHER" id="PTHR30290:SF9">
    <property type="entry name" value="OLIGOPEPTIDE-BINDING PROTEIN APPA"/>
    <property type="match status" value="1"/>
</dbReference>
<dbReference type="AlphaFoldDB" id="A0A060IBW5"/>
<dbReference type="Gene3D" id="3.90.76.10">
    <property type="entry name" value="Dipeptide-binding Protein, Domain 1"/>
    <property type="match status" value="1"/>
</dbReference>
<evidence type="ECO:0000256" key="2">
    <source>
        <dbReference type="ARBA" id="ARBA00005695"/>
    </source>
</evidence>
<evidence type="ECO:0000259" key="6">
    <source>
        <dbReference type="Pfam" id="PF00496"/>
    </source>
</evidence>
<keyword evidence="7" id="KW-0614">Plasmid</keyword>
<feature type="signal peptide" evidence="5">
    <location>
        <begin position="1"/>
        <end position="25"/>
    </location>
</feature>
<dbReference type="Gene3D" id="3.10.105.10">
    <property type="entry name" value="Dipeptide-binding Protein, Domain 3"/>
    <property type="match status" value="1"/>
</dbReference>
<proteinExistence type="inferred from homology"/>
<dbReference type="InterPro" id="IPR030678">
    <property type="entry name" value="Peptide/Ni-bd"/>
</dbReference>
<sequence>MNNFCTAMASAGVIALALAAPPAEAKTLNIALNADIRSLDPGVNRDANSDAIVLHMVEGLVAYGEDASVKPLLAEKVDISDDDLTYTFTLRPAVKFHNGKEMTSEDVLWSWNRYMAEATKWRCRPDFVAGGASHVVSIAAPDPKTVVFKLEKPNALFLATLARTDCGMTGILDKSSLNADGSFNVPVGTGPFKYKEWKKGEFIDLDAFAAYSARAGEKRDGLTGSKKPLVDKVHFPVIPDRSAAKAALLNGDIDVLPDAPYADIAEYEKNDALGVSLVSNPGITALLFQVRDPILKDGRIRRAISMAIDVNALVEGITLGLGKANSSLVPVTSRYYSAEQAKGYKYDLEAAKLLLKEAGYNGQPIKLIANTRYQNTHDAAVVAQAMLQQAGINAELEILEWATQLDRYQSGNYTAMTFPYSARFDPALTYDSVMGDKAKQPRKVWGDPEAQAMLDQSMRVSDPAKRQELFDKLHARFLEDVPFLMLYNGLEASAFRKTVQNYTASIFSMPRAWEVSIADQM</sequence>
<dbReference type="KEGG" id="rei:IE4771_PD00560"/>
<evidence type="ECO:0000256" key="5">
    <source>
        <dbReference type="SAM" id="SignalP"/>
    </source>
</evidence>
<geneLocation type="plasmid" evidence="7 8">
    <name>pRetIE4771d</name>
</geneLocation>
<evidence type="ECO:0000256" key="4">
    <source>
        <dbReference type="ARBA" id="ARBA00022729"/>
    </source>
</evidence>
<evidence type="ECO:0000256" key="3">
    <source>
        <dbReference type="ARBA" id="ARBA00022448"/>
    </source>
</evidence>
<evidence type="ECO:0000313" key="7">
    <source>
        <dbReference type="EMBL" id="AIC31114.1"/>
    </source>
</evidence>
<feature type="chain" id="PRO_5001586941" evidence="5">
    <location>
        <begin position="26"/>
        <end position="521"/>
    </location>
</feature>
<keyword evidence="3" id="KW-0813">Transport</keyword>
<keyword evidence="4 5" id="KW-0732">Signal</keyword>
<dbReference type="InterPro" id="IPR039424">
    <property type="entry name" value="SBP_5"/>
</dbReference>
<accession>A0A060IBW5</accession>
<dbReference type="InterPro" id="IPR000914">
    <property type="entry name" value="SBP_5_dom"/>
</dbReference>
<organism evidence="7 8">
    <name type="scientific">Rhizobium etli bv. mimosae str. IE4771</name>
    <dbReference type="NCBI Taxonomy" id="1432050"/>
    <lineage>
        <taxon>Bacteria</taxon>
        <taxon>Pseudomonadati</taxon>
        <taxon>Pseudomonadota</taxon>
        <taxon>Alphaproteobacteria</taxon>
        <taxon>Hyphomicrobiales</taxon>
        <taxon>Rhizobiaceae</taxon>
        <taxon>Rhizobium/Agrobacterium group</taxon>
        <taxon>Rhizobium</taxon>
    </lineage>
</organism>
<dbReference type="SUPFAM" id="SSF53850">
    <property type="entry name" value="Periplasmic binding protein-like II"/>
    <property type="match status" value="1"/>
</dbReference>
<reference evidence="7 8" key="1">
    <citation type="submission" date="2013-12" db="EMBL/GenBank/DDBJ databases">
        <title>Complete genome sequence of Rhizobium etli bv. mimosae IE4771.</title>
        <authorList>
            <person name="Bustos P."/>
            <person name="Santamaria R.I."/>
            <person name="Lozano L."/>
            <person name="Ormeno-Orrillo E."/>
            <person name="Rogel M.A."/>
            <person name="Romero D."/>
            <person name="Cevallos M.A."/>
            <person name="Martinez-Romero E."/>
            <person name="Gonzalez V."/>
        </authorList>
    </citation>
    <scope>NUCLEOTIDE SEQUENCE [LARGE SCALE GENOMIC DNA]</scope>
    <source>
        <strain evidence="7 8">IE4771</strain>
        <plasmid evidence="8">Plasmid pRetIE4771d</plasmid>
    </source>
</reference>
<name>A0A060IBW5_RHIET</name>
<dbReference type="PANTHER" id="PTHR30290">
    <property type="entry name" value="PERIPLASMIC BINDING COMPONENT OF ABC TRANSPORTER"/>
    <property type="match status" value="1"/>
</dbReference>
<dbReference type="EMBL" id="CP006990">
    <property type="protein sequence ID" value="AIC31114.1"/>
    <property type="molecule type" value="Genomic_DNA"/>
</dbReference>
<dbReference type="OrthoDB" id="9803988at2"/>
<dbReference type="Pfam" id="PF00496">
    <property type="entry name" value="SBP_bac_5"/>
    <property type="match status" value="1"/>
</dbReference>
<dbReference type="GO" id="GO:0043190">
    <property type="term" value="C:ATP-binding cassette (ABC) transporter complex"/>
    <property type="evidence" value="ECO:0007669"/>
    <property type="project" value="InterPro"/>
</dbReference>
<dbReference type="RefSeq" id="WP_040142198.1">
    <property type="nucleotide sequence ID" value="NZ_CP006990.1"/>
</dbReference>
<evidence type="ECO:0000256" key="1">
    <source>
        <dbReference type="ARBA" id="ARBA00004418"/>
    </source>
</evidence>
<dbReference type="GO" id="GO:0030288">
    <property type="term" value="C:outer membrane-bounded periplasmic space"/>
    <property type="evidence" value="ECO:0007669"/>
    <property type="project" value="UniProtKB-ARBA"/>
</dbReference>
<gene>
    <name evidence="7" type="ORF">IE4771_PD00560</name>
</gene>
<evidence type="ECO:0000313" key="8">
    <source>
        <dbReference type="Proteomes" id="UP000027180"/>
    </source>
</evidence>
<dbReference type="Proteomes" id="UP000027180">
    <property type="component" value="Plasmid pRetIE4771d"/>
</dbReference>
<feature type="domain" description="Solute-binding protein family 5" evidence="6">
    <location>
        <begin position="69"/>
        <end position="430"/>
    </location>
</feature>
<dbReference type="HOGENOM" id="CLU_017028_7_3_5"/>
<dbReference type="GO" id="GO:1904680">
    <property type="term" value="F:peptide transmembrane transporter activity"/>
    <property type="evidence" value="ECO:0007669"/>
    <property type="project" value="TreeGrafter"/>
</dbReference>
<dbReference type="Gene3D" id="3.40.190.10">
    <property type="entry name" value="Periplasmic binding protein-like II"/>
    <property type="match status" value="1"/>
</dbReference>